<feature type="region of interest" description="Disordered" evidence="1">
    <location>
        <begin position="1"/>
        <end position="28"/>
    </location>
</feature>
<dbReference type="AlphaFoldDB" id="A0A0F9IMS8"/>
<organism evidence="2">
    <name type="scientific">marine sediment metagenome</name>
    <dbReference type="NCBI Taxonomy" id="412755"/>
    <lineage>
        <taxon>unclassified sequences</taxon>
        <taxon>metagenomes</taxon>
        <taxon>ecological metagenomes</taxon>
    </lineage>
</organism>
<proteinExistence type="predicted"/>
<gene>
    <name evidence="2" type="ORF">LCGC14_1638840</name>
</gene>
<accession>A0A0F9IMS8</accession>
<name>A0A0F9IMS8_9ZZZZ</name>
<evidence type="ECO:0000256" key="1">
    <source>
        <dbReference type="SAM" id="MobiDB-lite"/>
    </source>
</evidence>
<sequence length="28" mass="3212">MPPPTREEYLASLTPEQRVENIRTTQPG</sequence>
<evidence type="ECO:0000313" key="2">
    <source>
        <dbReference type="EMBL" id="KKM21094.1"/>
    </source>
</evidence>
<dbReference type="EMBL" id="LAZR01013627">
    <property type="protein sequence ID" value="KKM21094.1"/>
    <property type="molecule type" value="Genomic_DNA"/>
</dbReference>
<protein>
    <submittedName>
        <fullName evidence="2">Uncharacterized protein</fullName>
    </submittedName>
</protein>
<feature type="non-terminal residue" evidence="2">
    <location>
        <position position="28"/>
    </location>
</feature>
<comment type="caution">
    <text evidence="2">The sequence shown here is derived from an EMBL/GenBank/DDBJ whole genome shotgun (WGS) entry which is preliminary data.</text>
</comment>
<reference evidence="2" key="1">
    <citation type="journal article" date="2015" name="Nature">
        <title>Complex archaea that bridge the gap between prokaryotes and eukaryotes.</title>
        <authorList>
            <person name="Spang A."/>
            <person name="Saw J.H."/>
            <person name="Jorgensen S.L."/>
            <person name="Zaremba-Niedzwiedzka K."/>
            <person name="Martijn J."/>
            <person name="Lind A.E."/>
            <person name="van Eijk R."/>
            <person name="Schleper C."/>
            <person name="Guy L."/>
            <person name="Ettema T.J."/>
        </authorList>
    </citation>
    <scope>NUCLEOTIDE SEQUENCE</scope>
</reference>